<evidence type="ECO:0000256" key="1">
    <source>
        <dbReference type="ARBA" id="ARBA00022679"/>
    </source>
</evidence>
<dbReference type="RefSeq" id="WP_032850173.1">
    <property type="nucleotide sequence ID" value="NZ_CP083681.1"/>
</dbReference>
<proteinExistence type="predicted"/>
<dbReference type="PANTHER" id="PTHR23416">
    <property type="entry name" value="SIALIC ACID SYNTHASE-RELATED"/>
    <property type="match status" value="1"/>
</dbReference>
<dbReference type="EMBL" id="CP083681">
    <property type="protein sequence ID" value="UYU72081.1"/>
    <property type="molecule type" value="Genomic_DNA"/>
</dbReference>
<dbReference type="GO" id="GO:0016746">
    <property type="term" value="F:acyltransferase activity"/>
    <property type="evidence" value="ECO:0007669"/>
    <property type="project" value="UniProtKB-KW"/>
</dbReference>
<dbReference type="SUPFAM" id="SSF51161">
    <property type="entry name" value="Trimeric LpxA-like enzymes"/>
    <property type="match status" value="1"/>
</dbReference>
<dbReference type="InterPro" id="IPR001451">
    <property type="entry name" value="Hexapep"/>
</dbReference>
<dbReference type="Proteomes" id="UP001156216">
    <property type="component" value="Chromosome"/>
</dbReference>
<keyword evidence="1" id="KW-0808">Transferase</keyword>
<dbReference type="InterPro" id="IPR051159">
    <property type="entry name" value="Hexapeptide_acetyltransf"/>
</dbReference>
<dbReference type="InterPro" id="IPR018357">
    <property type="entry name" value="Hexapep_transf_CS"/>
</dbReference>
<dbReference type="Gene3D" id="2.160.10.10">
    <property type="entry name" value="Hexapeptide repeat proteins"/>
    <property type="match status" value="1"/>
</dbReference>
<organism evidence="4 5">
    <name type="scientific">Bacteroides thetaiotaomicron</name>
    <dbReference type="NCBI Taxonomy" id="818"/>
    <lineage>
        <taxon>Bacteria</taxon>
        <taxon>Pseudomonadati</taxon>
        <taxon>Bacteroidota</taxon>
        <taxon>Bacteroidia</taxon>
        <taxon>Bacteroidales</taxon>
        <taxon>Bacteroidaceae</taxon>
        <taxon>Bacteroides</taxon>
    </lineage>
</organism>
<dbReference type="InterPro" id="IPR011004">
    <property type="entry name" value="Trimer_LpxA-like_sf"/>
</dbReference>
<protein>
    <submittedName>
        <fullName evidence="4">Acyltransferase</fullName>
    </submittedName>
</protein>
<keyword evidence="3 4" id="KW-0012">Acyltransferase</keyword>
<accession>A0AA46Z234</accession>
<reference evidence="4" key="1">
    <citation type="submission" date="2021-06" db="EMBL/GenBank/DDBJ databases">
        <title>Interrogation of the integrated mobile genetic elements in gut-associated Bacteroides with a consensus prediction approach.</title>
        <authorList>
            <person name="Campbell D.E."/>
            <person name="Leigh J.R."/>
            <person name="Kim T."/>
            <person name="England W."/>
            <person name="Whitaker R.J."/>
            <person name="Degnan P.H."/>
        </authorList>
    </citation>
    <scope>NUCLEOTIDE SEQUENCE</scope>
    <source>
        <strain evidence="4">VPI-BTDOT2</strain>
    </source>
</reference>
<dbReference type="PROSITE" id="PS00101">
    <property type="entry name" value="HEXAPEP_TRANSFERASES"/>
    <property type="match status" value="1"/>
</dbReference>
<sequence>MKKIYLALYLIFLKHLPATNGAIPMRSLIRRMRSSVGKHLFDSCGKNINIEKGADFGKGDGIKIGDNSGLGINCYVRGPLEIGNDVMMGPDVMIFHADHVMSRRDIPMRLQGDSVSKTVIIGDDVWIGARVIILKGVYVGKGAVIAAGAILTKDVPEYAIVGGVPAKVIKYRE</sequence>
<evidence type="ECO:0000313" key="4">
    <source>
        <dbReference type="EMBL" id="UYU72081.1"/>
    </source>
</evidence>
<gene>
    <name evidence="4" type="ORF">KQP59_02915</name>
</gene>
<dbReference type="Pfam" id="PF00132">
    <property type="entry name" value="Hexapep"/>
    <property type="match status" value="1"/>
</dbReference>
<evidence type="ECO:0000313" key="5">
    <source>
        <dbReference type="Proteomes" id="UP001156216"/>
    </source>
</evidence>
<evidence type="ECO:0000256" key="2">
    <source>
        <dbReference type="ARBA" id="ARBA00022737"/>
    </source>
</evidence>
<dbReference type="AlphaFoldDB" id="A0AA46Z234"/>
<dbReference type="Pfam" id="PF14602">
    <property type="entry name" value="Hexapep_2"/>
    <property type="match status" value="1"/>
</dbReference>
<keyword evidence="2" id="KW-0677">Repeat</keyword>
<dbReference type="CDD" id="cd04647">
    <property type="entry name" value="LbH_MAT_like"/>
    <property type="match status" value="1"/>
</dbReference>
<name>A0AA46Z234_BACT4</name>
<evidence type="ECO:0000256" key="3">
    <source>
        <dbReference type="ARBA" id="ARBA00023315"/>
    </source>
</evidence>